<dbReference type="CDD" id="cd06261">
    <property type="entry name" value="TM_PBP2"/>
    <property type="match status" value="1"/>
</dbReference>
<dbReference type="PROSITE" id="PS50928">
    <property type="entry name" value="ABC_TM1"/>
    <property type="match status" value="1"/>
</dbReference>
<reference evidence="10 11" key="1">
    <citation type="submission" date="2019-03" db="EMBL/GenBank/DDBJ databases">
        <title>Metabolic potential of uncultured bacteria and archaea associated with petroleum seepage in deep-sea sediments.</title>
        <authorList>
            <person name="Dong X."/>
            <person name="Hubert C."/>
        </authorList>
    </citation>
    <scope>NUCLEOTIDE SEQUENCE [LARGE SCALE GENOMIC DNA]</scope>
    <source>
        <strain evidence="10">E44_bin7</strain>
    </source>
</reference>
<sequence>MAEEAISSAHTNYLYKVRAFLNKRLVNVFAGGLFALLAIFLVYPITAVLVKSFWGEDGFTLEFYKEFVSYNFYYWSLFNTLILGTVTMVILVVVGFCFAYLTTRGPLLLRKPLKIIALLPLAAPPYIFAISLITLLGRNGLINNMFNLNFNIYGWTGVIMAQCLAFLPLSFMMIENVLNSVNPSLEETASDMGASEYRIIRSITIPLAAPGLLKAALLVFVMTIAEFGNPAILGGRTPFLAPDTYLAITGEGDFNMASVLSVILIMPCVIIFIFHNYILKGRGYTTIVGKPSPIEPKEIIP</sequence>
<feature type="transmembrane region" description="Helical" evidence="8">
    <location>
        <begin position="74"/>
        <end position="101"/>
    </location>
</feature>
<dbReference type="PANTHER" id="PTHR42929">
    <property type="entry name" value="INNER MEMBRANE ABC TRANSPORTER PERMEASE PROTEIN YDCU-RELATED-RELATED"/>
    <property type="match status" value="1"/>
</dbReference>
<evidence type="ECO:0000256" key="7">
    <source>
        <dbReference type="ARBA" id="ARBA00023136"/>
    </source>
</evidence>
<feature type="transmembrane region" description="Helical" evidence="8">
    <location>
        <begin position="152"/>
        <end position="174"/>
    </location>
</feature>
<feature type="non-terminal residue" evidence="10">
    <location>
        <position position="301"/>
    </location>
</feature>
<evidence type="ECO:0000256" key="3">
    <source>
        <dbReference type="ARBA" id="ARBA00022448"/>
    </source>
</evidence>
<feature type="transmembrane region" description="Helical" evidence="8">
    <location>
        <begin position="25"/>
        <end position="54"/>
    </location>
</feature>
<keyword evidence="3 8" id="KW-0813">Transport</keyword>
<feature type="transmembrane region" description="Helical" evidence="8">
    <location>
        <begin position="254"/>
        <end position="274"/>
    </location>
</feature>
<dbReference type="GO" id="GO:0055085">
    <property type="term" value="P:transmembrane transport"/>
    <property type="evidence" value="ECO:0007669"/>
    <property type="project" value="InterPro"/>
</dbReference>
<keyword evidence="7 8" id="KW-0472">Membrane</keyword>
<dbReference type="SUPFAM" id="SSF161098">
    <property type="entry name" value="MetI-like"/>
    <property type="match status" value="1"/>
</dbReference>
<comment type="similarity">
    <text evidence="2">Belongs to the binding-protein-dependent transport system permease family. CysTW subfamily.</text>
</comment>
<evidence type="ECO:0000256" key="4">
    <source>
        <dbReference type="ARBA" id="ARBA00022475"/>
    </source>
</evidence>
<dbReference type="PANTHER" id="PTHR42929:SF6">
    <property type="entry name" value="IRON(III)-TRANSPORT SYSTEM PERMEASE PROTEIN SFUB"/>
    <property type="match status" value="1"/>
</dbReference>
<evidence type="ECO:0000256" key="2">
    <source>
        <dbReference type="ARBA" id="ARBA00007069"/>
    </source>
</evidence>
<organism evidence="10 11">
    <name type="scientific">Aerophobetes bacterium</name>
    <dbReference type="NCBI Taxonomy" id="2030807"/>
    <lineage>
        <taxon>Bacteria</taxon>
        <taxon>Candidatus Aerophobota</taxon>
    </lineage>
</organism>
<evidence type="ECO:0000256" key="1">
    <source>
        <dbReference type="ARBA" id="ARBA00004651"/>
    </source>
</evidence>
<feature type="domain" description="ABC transmembrane type-1" evidence="9">
    <location>
        <begin position="77"/>
        <end position="275"/>
    </location>
</feature>
<evidence type="ECO:0000256" key="5">
    <source>
        <dbReference type="ARBA" id="ARBA00022692"/>
    </source>
</evidence>
<dbReference type="EMBL" id="SOKJ01000360">
    <property type="protein sequence ID" value="TET08369.1"/>
    <property type="molecule type" value="Genomic_DNA"/>
</dbReference>
<keyword evidence="6 8" id="KW-1133">Transmembrane helix</keyword>
<evidence type="ECO:0000259" key="9">
    <source>
        <dbReference type="PROSITE" id="PS50928"/>
    </source>
</evidence>
<protein>
    <submittedName>
        <fullName evidence="10">Iron ABC transporter permease</fullName>
    </submittedName>
</protein>
<evidence type="ECO:0000313" key="10">
    <source>
        <dbReference type="EMBL" id="TET08369.1"/>
    </source>
</evidence>
<name>A0A523RRU4_UNCAE</name>
<keyword evidence="4" id="KW-1003">Cell membrane</keyword>
<accession>A0A523RRU4</accession>
<dbReference type="Pfam" id="PF00528">
    <property type="entry name" value="BPD_transp_1"/>
    <property type="match status" value="1"/>
</dbReference>
<evidence type="ECO:0000256" key="6">
    <source>
        <dbReference type="ARBA" id="ARBA00022989"/>
    </source>
</evidence>
<proteinExistence type="inferred from homology"/>
<comment type="subcellular location">
    <subcellularLocation>
        <location evidence="1 8">Cell membrane</location>
        <topology evidence="1 8">Multi-pass membrane protein</topology>
    </subcellularLocation>
</comment>
<evidence type="ECO:0000313" key="11">
    <source>
        <dbReference type="Proteomes" id="UP000316360"/>
    </source>
</evidence>
<dbReference type="Gene3D" id="1.10.3720.10">
    <property type="entry name" value="MetI-like"/>
    <property type="match status" value="1"/>
</dbReference>
<dbReference type="InterPro" id="IPR000515">
    <property type="entry name" value="MetI-like"/>
</dbReference>
<feature type="transmembrane region" description="Helical" evidence="8">
    <location>
        <begin position="113"/>
        <end position="137"/>
    </location>
</feature>
<keyword evidence="5 8" id="KW-0812">Transmembrane</keyword>
<evidence type="ECO:0000256" key="8">
    <source>
        <dbReference type="RuleBase" id="RU363032"/>
    </source>
</evidence>
<comment type="caution">
    <text evidence="10">The sequence shown here is derived from an EMBL/GenBank/DDBJ whole genome shotgun (WGS) entry which is preliminary data.</text>
</comment>
<dbReference type="AlphaFoldDB" id="A0A523RRU4"/>
<feature type="transmembrane region" description="Helical" evidence="8">
    <location>
        <begin position="211"/>
        <end position="234"/>
    </location>
</feature>
<gene>
    <name evidence="10" type="ORF">E3J84_06265</name>
</gene>
<dbReference type="InterPro" id="IPR035906">
    <property type="entry name" value="MetI-like_sf"/>
</dbReference>
<dbReference type="GO" id="GO:0005886">
    <property type="term" value="C:plasma membrane"/>
    <property type="evidence" value="ECO:0007669"/>
    <property type="project" value="UniProtKB-SubCell"/>
</dbReference>
<dbReference type="Proteomes" id="UP000316360">
    <property type="component" value="Unassembled WGS sequence"/>
</dbReference>